<feature type="transmembrane region" description="Helical" evidence="2">
    <location>
        <begin position="367"/>
        <end position="390"/>
    </location>
</feature>
<name>A0A261Y488_9FUNG</name>
<dbReference type="Proteomes" id="UP000242875">
    <property type="component" value="Unassembled WGS sequence"/>
</dbReference>
<reference evidence="3 4" key="1">
    <citation type="journal article" date="2017" name="Mycologia">
        <title>Bifiguratus adelaidae, gen. et sp. nov., a new member of Mucoromycotina in endophytic and soil-dwelling habitats.</title>
        <authorList>
            <person name="Torres-Cruz T.J."/>
            <person name="Billingsley Tobias T.L."/>
            <person name="Almatruk M."/>
            <person name="Hesse C."/>
            <person name="Kuske C.R."/>
            <person name="Desiro A."/>
            <person name="Benucci G.M."/>
            <person name="Bonito G."/>
            <person name="Stajich J.E."/>
            <person name="Dunlap C."/>
            <person name="Arnold A.E."/>
            <person name="Porras-Alfaro A."/>
        </authorList>
    </citation>
    <scope>NUCLEOTIDE SEQUENCE [LARGE SCALE GENOMIC DNA]</scope>
    <source>
        <strain evidence="3 4">AZ0501</strain>
    </source>
</reference>
<feature type="transmembrane region" description="Helical" evidence="2">
    <location>
        <begin position="396"/>
        <end position="417"/>
    </location>
</feature>
<feature type="transmembrane region" description="Helical" evidence="2">
    <location>
        <begin position="462"/>
        <end position="484"/>
    </location>
</feature>
<comment type="caution">
    <text evidence="3">The sequence shown here is derived from an EMBL/GenBank/DDBJ whole genome shotgun (WGS) entry which is preliminary data.</text>
</comment>
<proteinExistence type="predicted"/>
<dbReference type="GO" id="GO:0016491">
    <property type="term" value="F:oxidoreductase activity"/>
    <property type="evidence" value="ECO:0007669"/>
    <property type="project" value="UniProtKB-KW"/>
</dbReference>
<keyword evidence="2" id="KW-1133">Transmembrane helix</keyword>
<dbReference type="PANTHER" id="PTHR43157">
    <property type="entry name" value="PHOSPHATIDYLINOSITOL-GLYCAN BIOSYNTHESIS CLASS F PROTEIN-RELATED"/>
    <property type="match status" value="1"/>
</dbReference>
<protein>
    <submittedName>
        <fullName evidence="3">Uncharacterized protein</fullName>
    </submittedName>
</protein>
<evidence type="ECO:0000256" key="2">
    <source>
        <dbReference type="SAM" id="Phobius"/>
    </source>
</evidence>
<evidence type="ECO:0000313" key="3">
    <source>
        <dbReference type="EMBL" id="OZJ05437.1"/>
    </source>
</evidence>
<dbReference type="InterPro" id="IPR036291">
    <property type="entry name" value="NAD(P)-bd_dom_sf"/>
</dbReference>
<evidence type="ECO:0000313" key="4">
    <source>
        <dbReference type="Proteomes" id="UP000242875"/>
    </source>
</evidence>
<keyword evidence="2" id="KW-0812">Transmembrane</keyword>
<dbReference type="SUPFAM" id="SSF51735">
    <property type="entry name" value="NAD(P)-binding Rossmann-fold domains"/>
    <property type="match status" value="1"/>
</dbReference>
<dbReference type="EMBL" id="MVBO01000015">
    <property type="protein sequence ID" value="OZJ05437.1"/>
    <property type="molecule type" value="Genomic_DNA"/>
</dbReference>
<keyword evidence="2" id="KW-0472">Membrane</keyword>
<organism evidence="3 4">
    <name type="scientific">Bifiguratus adelaidae</name>
    <dbReference type="NCBI Taxonomy" id="1938954"/>
    <lineage>
        <taxon>Eukaryota</taxon>
        <taxon>Fungi</taxon>
        <taxon>Fungi incertae sedis</taxon>
        <taxon>Mucoromycota</taxon>
        <taxon>Mucoromycotina</taxon>
        <taxon>Endogonomycetes</taxon>
        <taxon>Endogonales</taxon>
        <taxon>Endogonales incertae sedis</taxon>
        <taxon>Bifiguratus</taxon>
    </lineage>
</organism>
<dbReference type="Pfam" id="PF00106">
    <property type="entry name" value="adh_short"/>
    <property type="match status" value="1"/>
</dbReference>
<sequence>MTSTMIKNLLNGKKNYIDPQADFTGKVVILTGGTDGVGKALALRLVKSNVQRLIIGCRNEEKGQRVKEELEATLAIGSELASQDTEAAAKVKPVVEMWTLDLGRLQSVRDFVARFQKEGGDHLDYLFNNAGTIQPSRKKTVDGYELHFQANFLSHFLLTTLLLPNLLATPGARVIHTGSDAAYSGKIDLSDLQCEKLFIAAIYPTTKLMNQIFSNELNKRYRSQGLISNCVHPGFVSSSLGSDMPAILRPLRSAIMYFGLTPEHASRNLLYAATSNDEDVLKGGGYFYNGKALNMPAAAETPDIGSKLWTAAEELCANYTLLLLILLVSCDVPYDDDNIHHAPQSKPQPSFHAHSIRDNNKAHEPDLIELVAPLLLYAFKLAGSILAYTLLECLRYLFAALSKSIPYILYSSVYVIWYGMSAGFKSGIYLGPVFSFFGRILVSAASGPYHLIASINQVLFPFYVYILWASCAGILVGWISGYAIEFSAGVIEGSNAARVRKSDTDRLDMPTVMHRLERMDQVPVTLRQRAARHRDSE</sequence>
<dbReference type="InterPro" id="IPR002347">
    <property type="entry name" value="SDR_fam"/>
</dbReference>
<keyword evidence="4" id="KW-1185">Reference proteome</keyword>
<dbReference type="Gene3D" id="3.40.50.720">
    <property type="entry name" value="NAD(P)-binding Rossmann-like Domain"/>
    <property type="match status" value="1"/>
</dbReference>
<dbReference type="PANTHER" id="PTHR43157:SF31">
    <property type="entry name" value="PHOSPHATIDYLINOSITOL-GLYCAN BIOSYNTHESIS CLASS F PROTEIN"/>
    <property type="match status" value="1"/>
</dbReference>
<dbReference type="PRINTS" id="PR00081">
    <property type="entry name" value="GDHRDH"/>
</dbReference>
<gene>
    <name evidence="3" type="ORF">BZG36_01619</name>
</gene>
<evidence type="ECO:0000256" key="1">
    <source>
        <dbReference type="ARBA" id="ARBA00023002"/>
    </source>
</evidence>
<keyword evidence="1" id="KW-0560">Oxidoreductase</keyword>
<dbReference type="AlphaFoldDB" id="A0A261Y488"/>
<dbReference type="OrthoDB" id="542013at2759"/>
<accession>A0A261Y488</accession>
<feature type="transmembrane region" description="Helical" evidence="2">
    <location>
        <begin position="429"/>
        <end position="450"/>
    </location>
</feature>